<feature type="region of interest" description="Disordered" evidence="1">
    <location>
        <begin position="25"/>
        <end position="86"/>
    </location>
</feature>
<organism evidence="2 3">
    <name type="scientific">Rhipicephalus microplus</name>
    <name type="common">Cattle tick</name>
    <name type="synonym">Boophilus microplus</name>
    <dbReference type="NCBI Taxonomy" id="6941"/>
    <lineage>
        <taxon>Eukaryota</taxon>
        <taxon>Metazoa</taxon>
        <taxon>Ecdysozoa</taxon>
        <taxon>Arthropoda</taxon>
        <taxon>Chelicerata</taxon>
        <taxon>Arachnida</taxon>
        <taxon>Acari</taxon>
        <taxon>Parasitiformes</taxon>
        <taxon>Ixodida</taxon>
        <taxon>Ixodoidea</taxon>
        <taxon>Ixodidae</taxon>
        <taxon>Rhipicephalinae</taxon>
        <taxon>Rhipicephalus</taxon>
        <taxon>Boophilus</taxon>
    </lineage>
</organism>
<accession>A0A9J6D3W2</accession>
<keyword evidence="3" id="KW-1185">Reference proteome</keyword>
<proteinExistence type="predicted"/>
<comment type="caution">
    <text evidence="2">The sequence shown here is derived from an EMBL/GenBank/DDBJ whole genome shotgun (WGS) entry which is preliminary data.</text>
</comment>
<feature type="compositionally biased region" description="Polar residues" evidence="1">
    <location>
        <begin position="65"/>
        <end position="77"/>
    </location>
</feature>
<dbReference type="EMBL" id="JABSTU010000011">
    <property type="protein sequence ID" value="KAH8008753.1"/>
    <property type="molecule type" value="Genomic_DNA"/>
</dbReference>
<reference evidence="2" key="2">
    <citation type="submission" date="2021-09" db="EMBL/GenBank/DDBJ databases">
        <authorList>
            <person name="Jia N."/>
            <person name="Wang J."/>
            <person name="Shi W."/>
            <person name="Du L."/>
            <person name="Sun Y."/>
            <person name="Zhan W."/>
            <person name="Jiang J."/>
            <person name="Wang Q."/>
            <person name="Zhang B."/>
            <person name="Ji P."/>
            <person name="Sakyi L.B."/>
            <person name="Cui X."/>
            <person name="Yuan T."/>
            <person name="Jiang B."/>
            <person name="Yang W."/>
            <person name="Lam T.T.-Y."/>
            <person name="Chang Q."/>
            <person name="Ding S."/>
            <person name="Wang X."/>
            <person name="Zhu J."/>
            <person name="Ruan X."/>
            <person name="Zhao L."/>
            <person name="Wei J."/>
            <person name="Que T."/>
            <person name="Du C."/>
            <person name="Cheng J."/>
            <person name="Dai P."/>
            <person name="Han X."/>
            <person name="Huang E."/>
            <person name="Gao Y."/>
            <person name="Liu J."/>
            <person name="Shao H."/>
            <person name="Ye R."/>
            <person name="Li L."/>
            <person name="Wei W."/>
            <person name="Wang X."/>
            <person name="Wang C."/>
            <person name="Huo Q."/>
            <person name="Li W."/>
            <person name="Guo W."/>
            <person name="Chen H."/>
            <person name="Chen S."/>
            <person name="Zhou L."/>
            <person name="Zhou L."/>
            <person name="Ni X."/>
            <person name="Tian J."/>
            <person name="Zhou Y."/>
            <person name="Sheng Y."/>
            <person name="Liu T."/>
            <person name="Pan Y."/>
            <person name="Xia L."/>
            <person name="Li J."/>
            <person name="Zhao F."/>
            <person name="Cao W."/>
        </authorList>
    </citation>
    <scope>NUCLEOTIDE SEQUENCE</scope>
    <source>
        <strain evidence="2">Rmic-2018</strain>
        <tissue evidence="2">Larvae</tissue>
    </source>
</reference>
<protein>
    <submittedName>
        <fullName evidence="2">Uncharacterized protein</fullName>
    </submittedName>
</protein>
<reference evidence="2" key="1">
    <citation type="journal article" date="2020" name="Cell">
        <title>Large-Scale Comparative Analyses of Tick Genomes Elucidate Their Genetic Diversity and Vector Capacities.</title>
        <authorList>
            <consortium name="Tick Genome and Microbiome Consortium (TIGMIC)"/>
            <person name="Jia N."/>
            <person name="Wang J."/>
            <person name="Shi W."/>
            <person name="Du L."/>
            <person name="Sun Y."/>
            <person name="Zhan W."/>
            <person name="Jiang J.F."/>
            <person name="Wang Q."/>
            <person name="Zhang B."/>
            <person name="Ji P."/>
            <person name="Bell-Sakyi L."/>
            <person name="Cui X.M."/>
            <person name="Yuan T.T."/>
            <person name="Jiang B.G."/>
            <person name="Yang W.F."/>
            <person name="Lam T.T."/>
            <person name="Chang Q.C."/>
            <person name="Ding S.J."/>
            <person name="Wang X.J."/>
            <person name="Zhu J.G."/>
            <person name="Ruan X.D."/>
            <person name="Zhao L."/>
            <person name="Wei J.T."/>
            <person name="Ye R.Z."/>
            <person name="Que T.C."/>
            <person name="Du C.H."/>
            <person name="Zhou Y.H."/>
            <person name="Cheng J.X."/>
            <person name="Dai P.F."/>
            <person name="Guo W.B."/>
            <person name="Han X.H."/>
            <person name="Huang E.J."/>
            <person name="Li L.F."/>
            <person name="Wei W."/>
            <person name="Gao Y.C."/>
            <person name="Liu J.Z."/>
            <person name="Shao H.Z."/>
            <person name="Wang X."/>
            <person name="Wang C.C."/>
            <person name="Yang T.C."/>
            <person name="Huo Q.B."/>
            <person name="Li W."/>
            <person name="Chen H.Y."/>
            <person name="Chen S.E."/>
            <person name="Zhou L.G."/>
            <person name="Ni X.B."/>
            <person name="Tian J.H."/>
            <person name="Sheng Y."/>
            <person name="Liu T."/>
            <person name="Pan Y.S."/>
            <person name="Xia L.Y."/>
            <person name="Li J."/>
            <person name="Zhao F."/>
            <person name="Cao W.C."/>
        </authorList>
    </citation>
    <scope>NUCLEOTIDE SEQUENCE</scope>
    <source>
        <strain evidence="2">Rmic-2018</strain>
    </source>
</reference>
<evidence type="ECO:0000313" key="2">
    <source>
        <dbReference type="EMBL" id="KAH8008753.1"/>
    </source>
</evidence>
<evidence type="ECO:0000256" key="1">
    <source>
        <dbReference type="SAM" id="MobiDB-lite"/>
    </source>
</evidence>
<evidence type="ECO:0000313" key="3">
    <source>
        <dbReference type="Proteomes" id="UP000821866"/>
    </source>
</evidence>
<dbReference type="Proteomes" id="UP000821866">
    <property type="component" value="Chromosome 9"/>
</dbReference>
<gene>
    <name evidence="2" type="ORF">HPB51_003586</name>
</gene>
<feature type="compositionally biased region" description="Polar residues" evidence="1">
    <location>
        <begin position="32"/>
        <end position="49"/>
    </location>
</feature>
<dbReference type="AlphaFoldDB" id="A0A9J6D3W2"/>
<sequence>MNTRCKPGPVVVLHFFDHELKTLPIDGAMPDASSSQDASEVKETPSSSGLAGPKAWLLKTKPTLRPQNTLERPSIATQEAMDGRYL</sequence>
<name>A0A9J6D3W2_RHIMP</name>